<dbReference type="Proteomes" id="UP000198859">
    <property type="component" value="Chromosome I"/>
</dbReference>
<dbReference type="EMBL" id="LT629757">
    <property type="protein sequence ID" value="SDS30069.1"/>
    <property type="molecule type" value="Genomic_DNA"/>
</dbReference>
<keyword evidence="3" id="KW-1185">Reference proteome</keyword>
<dbReference type="InterPro" id="IPR009061">
    <property type="entry name" value="DNA-bd_dom_put_sf"/>
</dbReference>
<evidence type="ECO:0000313" key="3">
    <source>
        <dbReference type="Proteomes" id="UP000198859"/>
    </source>
</evidence>
<dbReference type="Pfam" id="PF10069">
    <property type="entry name" value="DICT"/>
    <property type="match status" value="1"/>
</dbReference>
<dbReference type="GO" id="GO:0003677">
    <property type="term" value="F:DNA binding"/>
    <property type="evidence" value="ECO:0007669"/>
    <property type="project" value="InterPro"/>
</dbReference>
<dbReference type="Gene3D" id="1.10.1660.10">
    <property type="match status" value="1"/>
</dbReference>
<dbReference type="AlphaFoldDB" id="A0A1H1R564"/>
<evidence type="ECO:0000313" key="2">
    <source>
        <dbReference type="EMBL" id="SDS30069.1"/>
    </source>
</evidence>
<organism evidence="2 3">
    <name type="scientific">Nocardioides scoriae</name>
    <dbReference type="NCBI Taxonomy" id="642780"/>
    <lineage>
        <taxon>Bacteria</taxon>
        <taxon>Bacillati</taxon>
        <taxon>Actinomycetota</taxon>
        <taxon>Actinomycetes</taxon>
        <taxon>Propionibacteriales</taxon>
        <taxon>Nocardioidaceae</taxon>
        <taxon>Nocardioides</taxon>
    </lineage>
</organism>
<evidence type="ECO:0000259" key="1">
    <source>
        <dbReference type="PROSITE" id="PS50937"/>
    </source>
</evidence>
<sequence length="246" mass="27371">MWETRHGFPRPERLESGHRRYTEADVATIDRVVQHKDAGTRLELAIMRAMADATPAAPSVYAYLRRRHPALGVHRLKKTTLLALSWAIEDEFCSKADRADIYGAFQRERYYEKAEPRWTELARVANSATAFADFPVSDDTTAPVRVALPADAPMRREWAVVCDASDLPVVLTAWELPGQTDVKDRDRLFESIWTVDPAAVRDAARVCSSVAGQPVPASLTSASVSPDPTAVTGLFNRMVSYVDRLS</sequence>
<dbReference type="Pfam" id="PF13411">
    <property type="entry name" value="MerR_1"/>
    <property type="match status" value="1"/>
</dbReference>
<dbReference type="InterPro" id="IPR019278">
    <property type="entry name" value="DICT_dom"/>
</dbReference>
<reference evidence="3" key="1">
    <citation type="submission" date="2016-10" db="EMBL/GenBank/DDBJ databases">
        <authorList>
            <person name="Varghese N."/>
            <person name="Submissions S."/>
        </authorList>
    </citation>
    <scope>NUCLEOTIDE SEQUENCE [LARGE SCALE GENOMIC DNA]</scope>
    <source>
        <strain evidence="3">DSM 22127</strain>
    </source>
</reference>
<name>A0A1H1R564_9ACTN</name>
<proteinExistence type="predicted"/>
<dbReference type="STRING" id="642780.SAMN04488570_1576"/>
<dbReference type="InterPro" id="IPR000551">
    <property type="entry name" value="MerR-type_HTH_dom"/>
</dbReference>
<dbReference type="SUPFAM" id="SSF46955">
    <property type="entry name" value="Putative DNA-binding domain"/>
    <property type="match status" value="1"/>
</dbReference>
<gene>
    <name evidence="2" type="ORF">SAMN04488570_1576</name>
</gene>
<feature type="domain" description="HTH merR-type" evidence="1">
    <location>
        <begin position="1"/>
        <end position="52"/>
    </location>
</feature>
<dbReference type="GO" id="GO:0006355">
    <property type="term" value="P:regulation of DNA-templated transcription"/>
    <property type="evidence" value="ECO:0007669"/>
    <property type="project" value="InterPro"/>
</dbReference>
<accession>A0A1H1R564</accession>
<protein>
    <submittedName>
        <fullName evidence="2">DICT domain-containing protein</fullName>
    </submittedName>
</protein>
<dbReference type="PROSITE" id="PS50937">
    <property type="entry name" value="HTH_MERR_2"/>
    <property type="match status" value="1"/>
</dbReference>